<feature type="transmembrane region" description="Helical" evidence="1">
    <location>
        <begin position="353"/>
        <end position="373"/>
    </location>
</feature>
<feature type="transmembrane region" description="Helical" evidence="1">
    <location>
        <begin position="31"/>
        <end position="49"/>
    </location>
</feature>
<feature type="transmembrane region" description="Helical" evidence="1">
    <location>
        <begin position="328"/>
        <end position="346"/>
    </location>
</feature>
<dbReference type="AlphaFoldDB" id="A0AAJ1RAW6"/>
<feature type="transmembrane region" description="Helical" evidence="1">
    <location>
        <begin position="169"/>
        <end position="186"/>
    </location>
</feature>
<feature type="transmembrane region" description="Helical" evidence="1">
    <location>
        <begin position="246"/>
        <end position="266"/>
    </location>
</feature>
<dbReference type="GO" id="GO:0016757">
    <property type="term" value="F:glycosyltransferase activity"/>
    <property type="evidence" value="ECO:0007669"/>
    <property type="project" value="UniProtKB-KW"/>
</dbReference>
<keyword evidence="3" id="KW-0328">Glycosyltransferase</keyword>
<dbReference type="EMBL" id="SDWY01000001">
    <property type="protein sequence ID" value="MDN6899442.1"/>
    <property type="molecule type" value="Genomic_DNA"/>
</dbReference>
<reference evidence="3 4" key="1">
    <citation type="journal article" date="2019" name="Syst. Appl. Microbiol.">
        <title>Oenococcus sicerae sp. nov., isolated from French cider.</title>
        <authorList>
            <person name="Cousin F.J."/>
            <person name="Le Guellec R."/>
            <person name="Chagnot C."/>
            <person name="Goux D."/>
            <person name="Dalmasso M."/>
            <person name="Laplace J.M."/>
            <person name="Cretenet M."/>
        </authorList>
    </citation>
    <scope>NUCLEOTIDE SEQUENCE [LARGE SCALE GENOMIC DNA]</scope>
    <source>
        <strain evidence="3 4">UCMA 15228</strain>
    </source>
</reference>
<feature type="transmembrane region" description="Helical" evidence="1">
    <location>
        <begin position="6"/>
        <end position="24"/>
    </location>
</feature>
<evidence type="ECO:0000313" key="3">
    <source>
        <dbReference type="EMBL" id="QAS70140.1"/>
    </source>
</evidence>
<keyword evidence="1" id="KW-0812">Transmembrane</keyword>
<feature type="transmembrane region" description="Helical" evidence="1">
    <location>
        <begin position="217"/>
        <end position="234"/>
    </location>
</feature>
<evidence type="ECO:0000313" key="5">
    <source>
        <dbReference type="Proteomes" id="UP001167919"/>
    </source>
</evidence>
<reference evidence="3" key="3">
    <citation type="submission" date="2020-01" db="EMBL/GenBank/DDBJ databases">
        <authorList>
            <person name="Cousin F.J."/>
            <person name="Le Guellec R."/>
            <person name="Cretenet M."/>
        </authorList>
    </citation>
    <scope>NUCLEOTIDE SEQUENCE</scope>
    <source>
        <strain evidence="3">UCMA 15228</strain>
    </source>
</reference>
<evidence type="ECO:0000256" key="1">
    <source>
        <dbReference type="SAM" id="Phobius"/>
    </source>
</evidence>
<proteinExistence type="predicted"/>
<dbReference type="EMBL" id="CP029684">
    <property type="protein sequence ID" value="QAS70140.1"/>
    <property type="molecule type" value="Genomic_DNA"/>
</dbReference>
<accession>A0AAJ1RAW6</accession>
<evidence type="ECO:0000313" key="4">
    <source>
        <dbReference type="Proteomes" id="UP000286907"/>
    </source>
</evidence>
<keyword evidence="1" id="KW-1133">Transmembrane helix</keyword>
<gene>
    <name evidence="3" type="ORF">DLJ48_06200</name>
    <name evidence="2" type="ORF">EVC35_00260</name>
</gene>
<protein>
    <submittedName>
        <fullName evidence="2">Glycosyl transferase</fullName>
    </submittedName>
</protein>
<dbReference type="RefSeq" id="WP_128686609.1">
    <property type="nucleotide sequence ID" value="NZ_SDWY01000001.1"/>
</dbReference>
<evidence type="ECO:0000313" key="2">
    <source>
        <dbReference type="EMBL" id="MDN6899442.1"/>
    </source>
</evidence>
<keyword evidence="1" id="KW-0472">Membrane</keyword>
<sequence>MQIQLLSIFLIIIAIVILVNSPLVKTQSICFKFGIILLLLAIASIRIFHYDTQMGLNLDEAMGGYNAWSLAHYGLDSALHENPVYLYAWGTGMNVLYPLIAIPFVKLLGLNLIAYRLPMVLLSIFSAFVLLIGMLKYKLPNKLIILSLLTIFLSPWSMMANRWALESNLFPIIFCLAAAAYLFFLSQKKTDRLKRYISLFLFVFMIAISAYAYSNNWLMLPIFFCAIFLSLYLHKQITALEILGSFLVTLLIVWPLLLFVKINFLGGKTVHFFMLTIPKLSSSRSNSELVIGHGHLLQAVFNNIDQFVRLIVTGNDHLIWNSLPQIGIFYPIMFVFALIGLYAALLKRTQWDDFMLISLIACLPIILIVKINVNHLNALMLPILYLEARGLDSIVQNRLLKISFALMFSALFVVFTIFYFKIDQTDLSQGRTLTPEVLGQAVRFADQQKTDKIYAACFPKGGYVIPLFYTPVSPIIFNHEKAAESFKTESNYSSYGKWFFKTPRQLSKNSLLIMKKGQKIPFSLKNKREKTFGQYRVYY</sequence>
<feature type="transmembrane region" description="Helical" evidence="1">
    <location>
        <begin position="113"/>
        <end position="131"/>
    </location>
</feature>
<name>A0AAJ1RAW6_9LACO</name>
<organism evidence="2 5">
    <name type="scientific">Oenococcus sicerae</name>
    <dbReference type="NCBI Taxonomy" id="2203724"/>
    <lineage>
        <taxon>Bacteria</taxon>
        <taxon>Bacillati</taxon>
        <taxon>Bacillota</taxon>
        <taxon>Bacilli</taxon>
        <taxon>Lactobacillales</taxon>
        <taxon>Lactobacillaceae</taxon>
        <taxon>Oenococcus</taxon>
    </lineage>
</organism>
<feature type="transmembrane region" description="Helical" evidence="1">
    <location>
        <begin position="399"/>
        <end position="420"/>
    </location>
</feature>
<feature type="transmembrane region" description="Helical" evidence="1">
    <location>
        <begin position="193"/>
        <end position="211"/>
    </location>
</feature>
<keyword evidence="2" id="KW-0808">Transferase</keyword>
<reference evidence="2" key="2">
    <citation type="submission" date="2019-01" db="EMBL/GenBank/DDBJ databases">
        <title>Oenococcus sicerae UCMA17102.</title>
        <authorList>
            <person name="Cousin F.J."/>
            <person name="Le Guellec R."/>
            <person name="Cretenet M."/>
        </authorList>
    </citation>
    <scope>NUCLEOTIDE SEQUENCE</scope>
    <source>
        <strain evidence="2">UCMA17102</strain>
    </source>
</reference>
<keyword evidence="4" id="KW-1185">Reference proteome</keyword>
<dbReference type="Proteomes" id="UP000286907">
    <property type="component" value="Chromosome"/>
</dbReference>
<dbReference type="Proteomes" id="UP001167919">
    <property type="component" value="Unassembled WGS sequence"/>
</dbReference>